<dbReference type="EMBL" id="WWBZ02000009">
    <property type="protein sequence ID" value="KAF4311510.1"/>
    <property type="molecule type" value="Genomic_DNA"/>
</dbReference>
<dbReference type="Proteomes" id="UP000572817">
    <property type="component" value="Unassembled WGS sequence"/>
</dbReference>
<feature type="domain" description="AMP-dependent synthetase/ligase" evidence="4">
    <location>
        <begin position="7"/>
        <end position="227"/>
    </location>
</feature>
<evidence type="ECO:0000313" key="6">
    <source>
        <dbReference type="Proteomes" id="UP000572817"/>
    </source>
</evidence>
<dbReference type="InterPro" id="IPR000873">
    <property type="entry name" value="AMP-dep_synth/lig_dom"/>
</dbReference>
<keyword evidence="2" id="KW-0436">Ligase</keyword>
<reference evidence="5" key="1">
    <citation type="submission" date="2020-04" db="EMBL/GenBank/DDBJ databases">
        <title>Genome Assembly and Annotation of Botryosphaeria dothidea sdau 11-99, a Latent Pathogen of Apple Fruit Ring Rot in China.</title>
        <authorList>
            <person name="Yu C."/>
            <person name="Diao Y."/>
            <person name="Lu Q."/>
            <person name="Zhao J."/>
            <person name="Cui S."/>
            <person name="Peng C."/>
            <person name="He B."/>
            <person name="Liu H."/>
        </authorList>
    </citation>
    <scope>NUCLEOTIDE SEQUENCE [LARGE SCALE GENOMIC DNA]</scope>
    <source>
        <strain evidence="5">Sdau11-99</strain>
    </source>
</reference>
<evidence type="ECO:0000256" key="2">
    <source>
        <dbReference type="ARBA" id="ARBA00022598"/>
    </source>
</evidence>
<dbReference type="PANTHER" id="PTHR24096">
    <property type="entry name" value="LONG-CHAIN-FATTY-ACID--COA LIGASE"/>
    <property type="match status" value="1"/>
</dbReference>
<dbReference type="PANTHER" id="PTHR24096:SF149">
    <property type="entry name" value="AMP-BINDING DOMAIN-CONTAINING PROTEIN-RELATED"/>
    <property type="match status" value="1"/>
</dbReference>
<evidence type="ECO:0000259" key="4">
    <source>
        <dbReference type="Pfam" id="PF00501"/>
    </source>
</evidence>
<dbReference type="OrthoDB" id="6509636at2759"/>
<evidence type="ECO:0000313" key="5">
    <source>
        <dbReference type="EMBL" id="KAF4311510.1"/>
    </source>
</evidence>
<accession>A0A8H4J1I3</accession>
<keyword evidence="3" id="KW-0812">Transmembrane</keyword>
<dbReference type="AlphaFoldDB" id="A0A8H4J1I3"/>
<organism evidence="5 6">
    <name type="scientific">Botryosphaeria dothidea</name>
    <dbReference type="NCBI Taxonomy" id="55169"/>
    <lineage>
        <taxon>Eukaryota</taxon>
        <taxon>Fungi</taxon>
        <taxon>Dikarya</taxon>
        <taxon>Ascomycota</taxon>
        <taxon>Pezizomycotina</taxon>
        <taxon>Dothideomycetes</taxon>
        <taxon>Dothideomycetes incertae sedis</taxon>
        <taxon>Botryosphaeriales</taxon>
        <taxon>Botryosphaeriaceae</taxon>
        <taxon>Botryosphaeria</taxon>
    </lineage>
</organism>
<sequence>MVIFEDTPAQSHTFRQIRDSARQFGRGLQTNMQWRKGDVMAFFTPNSAELGVITFGTLWAGGIVTPFNAQSLPGELAPQLKSAKAKGLATHLSCLKVAREAALEAGIPLDRLFLIGEKDPAGLVRHYTELQSTEMASPRVSLNPAEDISFLVYSSRTTGAPKGVMLSHRNVVANVLQTFAADDHVADWKNDRIVGFLPMFHIYGLVALLLHPIYTGATVHLMQRFNLENFCRKV</sequence>
<keyword evidence="3" id="KW-1133">Transmembrane helix</keyword>
<keyword evidence="6" id="KW-1185">Reference proteome</keyword>
<comment type="caution">
    <text evidence="5">The sequence shown here is derived from an EMBL/GenBank/DDBJ whole genome shotgun (WGS) entry which is preliminary data.</text>
</comment>
<dbReference type="SUPFAM" id="SSF56801">
    <property type="entry name" value="Acetyl-CoA synthetase-like"/>
    <property type="match status" value="1"/>
</dbReference>
<dbReference type="Gene3D" id="3.40.50.980">
    <property type="match status" value="2"/>
</dbReference>
<feature type="transmembrane region" description="Helical" evidence="3">
    <location>
        <begin position="193"/>
        <end position="214"/>
    </location>
</feature>
<evidence type="ECO:0000256" key="3">
    <source>
        <dbReference type="SAM" id="Phobius"/>
    </source>
</evidence>
<evidence type="ECO:0000256" key="1">
    <source>
        <dbReference type="ARBA" id="ARBA00006432"/>
    </source>
</evidence>
<dbReference type="Pfam" id="PF00501">
    <property type="entry name" value="AMP-binding"/>
    <property type="match status" value="1"/>
</dbReference>
<dbReference type="GO" id="GO:0016405">
    <property type="term" value="F:CoA-ligase activity"/>
    <property type="evidence" value="ECO:0007669"/>
    <property type="project" value="TreeGrafter"/>
</dbReference>
<comment type="similarity">
    <text evidence="1">Belongs to the ATP-dependent AMP-binding enzyme family.</text>
</comment>
<gene>
    <name evidence="5" type="ORF">GTA08_BOTSDO12827</name>
</gene>
<protein>
    <recommendedName>
        <fullName evidence="4">AMP-dependent synthetase/ligase domain-containing protein</fullName>
    </recommendedName>
</protein>
<proteinExistence type="inferred from homology"/>
<keyword evidence="3" id="KW-0472">Membrane</keyword>
<name>A0A8H4J1I3_9PEZI</name>